<dbReference type="WBParaSite" id="PSU_v2.g9417.t1">
    <property type="protein sequence ID" value="PSU_v2.g9417.t1"/>
    <property type="gene ID" value="PSU_v2.g9417"/>
</dbReference>
<proteinExistence type="predicted"/>
<protein>
    <submittedName>
        <fullName evidence="2">Uncharacterized protein</fullName>
    </submittedName>
</protein>
<keyword evidence="1" id="KW-1185">Reference proteome</keyword>
<dbReference type="Proteomes" id="UP000887577">
    <property type="component" value="Unplaced"/>
</dbReference>
<organism evidence="1 2">
    <name type="scientific">Panagrolaimus superbus</name>
    <dbReference type="NCBI Taxonomy" id="310955"/>
    <lineage>
        <taxon>Eukaryota</taxon>
        <taxon>Metazoa</taxon>
        <taxon>Ecdysozoa</taxon>
        <taxon>Nematoda</taxon>
        <taxon>Chromadorea</taxon>
        <taxon>Rhabditida</taxon>
        <taxon>Tylenchina</taxon>
        <taxon>Panagrolaimomorpha</taxon>
        <taxon>Panagrolaimoidea</taxon>
        <taxon>Panagrolaimidae</taxon>
        <taxon>Panagrolaimus</taxon>
    </lineage>
</organism>
<evidence type="ECO:0000313" key="1">
    <source>
        <dbReference type="Proteomes" id="UP000887577"/>
    </source>
</evidence>
<evidence type="ECO:0000313" key="2">
    <source>
        <dbReference type="WBParaSite" id="PSU_v2.g9417.t1"/>
    </source>
</evidence>
<reference evidence="2" key="1">
    <citation type="submission" date="2022-11" db="UniProtKB">
        <authorList>
            <consortium name="WormBaseParasite"/>
        </authorList>
    </citation>
    <scope>IDENTIFICATION</scope>
</reference>
<accession>A0A914ZBW7</accession>
<name>A0A914ZBW7_9BILA</name>
<sequence>MPNLGDVAAIGNVGMDFVNQCKEWASSNNAVSEKRDEFVHRTIQHWQAAKPDYNVMVLNNKWEHNVDIQDGVKIHVEIPKKPQGTHGFDVYVFKALWRYYSTW</sequence>
<dbReference type="AlphaFoldDB" id="A0A914ZBW7"/>